<dbReference type="Gene3D" id="2.60.120.650">
    <property type="entry name" value="Cupin"/>
    <property type="match status" value="1"/>
</dbReference>
<comment type="similarity">
    <text evidence="3">Belongs to the ROX family.</text>
</comment>
<feature type="region of interest" description="Disordered" evidence="4">
    <location>
        <begin position="227"/>
        <end position="259"/>
    </location>
</feature>
<name>A0A0D2WKT1_CAPO3</name>
<dbReference type="RefSeq" id="XP_004364494.1">
    <property type="nucleotide sequence ID" value="XM_004364437.2"/>
</dbReference>
<dbReference type="EMBL" id="KE346361">
    <property type="protein sequence ID" value="KJE90293.1"/>
    <property type="molecule type" value="Genomic_DNA"/>
</dbReference>
<feature type="domain" description="JmjC" evidence="5">
    <location>
        <begin position="404"/>
        <end position="483"/>
    </location>
</feature>
<evidence type="ECO:0000259" key="5">
    <source>
        <dbReference type="Pfam" id="PF08007"/>
    </source>
</evidence>
<reference evidence="7" key="1">
    <citation type="submission" date="2011-02" db="EMBL/GenBank/DDBJ databases">
        <title>The Genome Sequence of Capsaspora owczarzaki ATCC 30864.</title>
        <authorList>
            <person name="Russ C."/>
            <person name="Cuomo C."/>
            <person name="Burger G."/>
            <person name="Gray M.W."/>
            <person name="Holland P.W.H."/>
            <person name="King N."/>
            <person name="Lang F.B.F."/>
            <person name="Roger A.J."/>
            <person name="Ruiz-Trillo I."/>
            <person name="Young S.K."/>
            <person name="Zeng Q."/>
            <person name="Gargeya S."/>
            <person name="Alvarado L."/>
            <person name="Berlin A."/>
            <person name="Chapman S.B."/>
            <person name="Chen Z."/>
            <person name="Freedman E."/>
            <person name="Gellesch M."/>
            <person name="Goldberg J."/>
            <person name="Griggs A."/>
            <person name="Gujja S."/>
            <person name="Heilman E."/>
            <person name="Heiman D."/>
            <person name="Howarth C."/>
            <person name="Mehta T."/>
            <person name="Neiman D."/>
            <person name="Pearson M."/>
            <person name="Roberts A."/>
            <person name="Saif S."/>
            <person name="Shea T."/>
            <person name="Shenoy N."/>
            <person name="Sisk P."/>
            <person name="Stolte C."/>
            <person name="Sykes S."/>
            <person name="White J."/>
            <person name="Yandava C."/>
            <person name="Haas B."/>
            <person name="Nusbaum C."/>
            <person name="Birren B."/>
        </authorList>
    </citation>
    <scope>NUCLEOTIDE SEQUENCE</scope>
    <source>
        <strain evidence="7">ATCC 30864</strain>
    </source>
</reference>
<keyword evidence="3" id="KW-0539">Nucleus</keyword>
<evidence type="ECO:0000256" key="1">
    <source>
        <dbReference type="ARBA" id="ARBA00022723"/>
    </source>
</evidence>
<proteinExistence type="inferred from homology"/>
<keyword evidence="3" id="KW-0560">Oxidoreductase</keyword>
<comment type="function">
    <text evidence="3">Oxygenase that can act as both a histone lysine demethylase and a ribosomal histidine hydroxylase.</text>
</comment>
<dbReference type="InterPro" id="IPR003347">
    <property type="entry name" value="JmjC_dom"/>
</dbReference>
<keyword evidence="1 3" id="KW-0479">Metal-binding</keyword>
<keyword evidence="3" id="KW-0804">Transcription</keyword>
<evidence type="ECO:0000313" key="7">
    <source>
        <dbReference type="Proteomes" id="UP000008743"/>
    </source>
</evidence>
<feature type="region of interest" description="Disordered" evidence="4">
    <location>
        <begin position="84"/>
        <end position="123"/>
    </location>
</feature>
<gene>
    <name evidence="6" type="ORF">CAOG_001626</name>
</gene>
<feature type="compositionally biased region" description="Low complexity" evidence="4">
    <location>
        <begin position="184"/>
        <end position="200"/>
    </location>
</feature>
<dbReference type="EC" id="1.14.11.-" evidence="3"/>
<feature type="compositionally biased region" description="Low complexity" evidence="4">
    <location>
        <begin position="107"/>
        <end position="123"/>
    </location>
</feature>
<dbReference type="GO" id="GO:0016706">
    <property type="term" value="F:2-oxoglutarate-dependent dioxygenase activity"/>
    <property type="evidence" value="ECO:0007669"/>
    <property type="project" value="UniProtKB-UniRule"/>
</dbReference>
<evidence type="ECO:0000313" key="6">
    <source>
        <dbReference type="EMBL" id="KJE90293.1"/>
    </source>
</evidence>
<protein>
    <recommendedName>
        <fullName evidence="3">Bifunctional lysine-specific demethylase and histidyl-hydroxylase</fullName>
        <ecNumber evidence="3">1.14.11.-</ecNumber>
    </recommendedName>
</protein>
<dbReference type="InterPro" id="IPR039994">
    <property type="entry name" value="NO66-like"/>
</dbReference>
<keyword evidence="7" id="KW-1185">Reference proteome</keyword>
<organism evidence="6 7">
    <name type="scientific">Capsaspora owczarzaki (strain ATCC 30864)</name>
    <dbReference type="NCBI Taxonomy" id="595528"/>
    <lineage>
        <taxon>Eukaryota</taxon>
        <taxon>Filasterea</taxon>
        <taxon>Capsaspora</taxon>
    </lineage>
</organism>
<dbReference type="PANTHER" id="PTHR13096">
    <property type="entry name" value="MINA53 MYC INDUCED NUCLEAR ANTIGEN"/>
    <property type="match status" value="1"/>
</dbReference>
<comment type="cofactor">
    <cofactor evidence="3">
        <name>Fe(2+)</name>
        <dbReference type="ChEBI" id="CHEBI:29033"/>
    </cofactor>
    <text evidence="3">Binds 1 Fe(2+) ion per subunit.</text>
</comment>
<dbReference type="GO" id="GO:0005634">
    <property type="term" value="C:nucleus"/>
    <property type="evidence" value="ECO:0007669"/>
    <property type="project" value="UniProtKB-SubCell"/>
</dbReference>
<feature type="region of interest" description="Disordered" evidence="4">
    <location>
        <begin position="174"/>
        <end position="203"/>
    </location>
</feature>
<dbReference type="PANTHER" id="PTHR13096:SF8">
    <property type="entry name" value="RIBOSOMAL OXYGENASE 1"/>
    <property type="match status" value="1"/>
</dbReference>
<comment type="subcellular location">
    <subcellularLocation>
        <location evidence="3">Nucleus</location>
    </subcellularLocation>
</comment>
<keyword evidence="2 3" id="KW-0408">Iron</keyword>
<dbReference type="GO" id="GO:0005506">
    <property type="term" value="F:iron ion binding"/>
    <property type="evidence" value="ECO:0007669"/>
    <property type="project" value="UniProtKB-UniRule"/>
</dbReference>
<keyword evidence="3" id="KW-0805">Transcription regulation</keyword>
<keyword evidence="3" id="KW-0223">Dioxygenase</keyword>
<dbReference type="Pfam" id="PF08007">
    <property type="entry name" value="JmjC_2"/>
    <property type="match status" value="1"/>
</dbReference>
<evidence type="ECO:0000256" key="3">
    <source>
        <dbReference type="RuleBase" id="RU366061"/>
    </source>
</evidence>
<feature type="region of interest" description="Disordered" evidence="4">
    <location>
        <begin position="1"/>
        <end position="34"/>
    </location>
</feature>
<accession>A0A0D2WKT1</accession>
<sequence>MTTLTEMTITRSHPSRRQQSGSRAAQSHRQSLRTRSAVSRAVAIACTTLMLLACTTSSCSGSTVSSASRSSDAEWQAMLTAAGLPVDLPRPTPPPPPGTACGCSVPSQPQQEDGSGDGQQSSASCAAAASSGFSNYNTHHYHDCNSHSLDQDYHWSEFPTALTYTATDDQARGGWRVAQDQDQDPSQDQFQDQLQSADSSNSRSDAIALAHAYKKGQIAVERVPFVDDSTQRQSSPDSNPPRASQIARKPRPHRFAPPNDRHKVLQKLFGAHGAKVFATVFERQFLHIRHHRAASQPELDLRRLIHPDDLVAITRVYKLVINHEFLVIKNEKAVYPVDRPATNTALLVAVHDGATVILISAHNFHAPLMRLVADVEQTLGVFSDVSATFTGPVDYFSRPRSPMFDLILVQTFGSQIWRVCEPIFPLPNDKYDGNFMPSEALQHCVDAHLQAGDVLYIPRGTIISSRATDEASLHVTISLHSHDAFTWHTVLETSLRALVSANPQFEEPIYIPRFEFPPMDTFVPFLSRPKLSQHPAVGLLQLLENSGWSRSQQFERPMRIGSGMLLNLLLRLVSIAPDDTSTRQTFPAWLLVDRANLEPTATNLKAITEHIEFLIVHLLDVLETRLHFVQYYMTLSPARHRVLQERSRARGPEPSRKQQASDELLNQAVRDWDAAVYRSLLQETMSEEDLENVRHITSRLRELLRPALAQDKLATIVNHAIENVRQDQLAGLLAQPFNFTSLARIPDLTLNARLQRPARMLAGTIPLNFEDGETDLPATPLFACNRVRVNVDVDAARIIALVLKARGPFSVGNVAVLASQLAFDQDDVDEFWTQEGKEGGGDVEAAPDAQASLELLSLKERERVETLALTIAKDLVSNGCLQIAQTELYRERVLGWELPNELSSFLKM</sequence>
<evidence type="ECO:0000256" key="2">
    <source>
        <dbReference type="ARBA" id="ARBA00023004"/>
    </source>
</evidence>
<evidence type="ECO:0000256" key="4">
    <source>
        <dbReference type="SAM" id="MobiDB-lite"/>
    </source>
</evidence>
<dbReference type="Proteomes" id="UP000008743">
    <property type="component" value="Unassembled WGS sequence"/>
</dbReference>
<feature type="compositionally biased region" description="Pro residues" evidence="4">
    <location>
        <begin position="88"/>
        <end position="98"/>
    </location>
</feature>
<dbReference type="AlphaFoldDB" id="A0A0D2WKT1"/>
<dbReference type="SUPFAM" id="SSF51197">
    <property type="entry name" value="Clavaminate synthase-like"/>
    <property type="match status" value="1"/>
</dbReference>
<dbReference type="InParanoid" id="A0A0D2WKT1"/>